<dbReference type="SUPFAM" id="SSF52172">
    <property type="entry name" value="CheY-like"/>
    <property type="match status" value="1"/>
</dbReference>
<feature type="DNA-binding region" description="OmpR/PhoB-type" evidence="5">
    <location>
        <begin position="130"/>
        <end position="228"/>
    </location>
</feature>
<dbReference type="Proteomes" id="UP000030103">
    <property type="component" value="Unassembled WGS sequence"/>
</dbReference>
<organism evidence="8 10">
    <name type="scientific">Porphyromonas macacae</name>
    <dbReference type="NCBI Taxonomy" id="28115"/>
    <lineage>
        <taxon>Bacteria</taxon>
        <taxon>Pseudomonadati</taxon>
        <taxon>Bacteroidota</taxon>
        <taxon>Bacteroidia</taxon>
        <taxon>Bacteroidales</taxon>
        <taxon>Porphyromonadaceae</taxon>
        <taxon>Porphyromonas</taxon>
    </lineage>
</organism>
<dbReference type="OrthoDB" id="9790442at2"/>
<reference evidence="9 11" key="2">
    <citation type="submission" date="2018-06" db="EMBL/GenBank/DDBJ databases">
        <authorList>
            <consortium name="Pathogen Informatics"/>
            <person name="Doyle S."/>
        </authorList>
    </citation>
    <scope>NUCLEOTIDE SEQUENCE [LARGE SCALE GENOMIC DNA]</scope>
    <source>
        <strain evidence="9 11">NCTC11632</strain>
    </source>
</reference>
<dbReference type="EMBL" id="UGTF01000002">
    <property type="protein sequence ID" value="SUB89898.1"/>
    <property type="molecule type" value="Genomic_DNA"/>
</dbReference>
<dbReference type="PROSITE" id="PS50110">
    <property type="entry name" value="RESPONSE_REGULATORY"/>
    <property type="match status" value="1"/>
</dbReference>
<dbReference type="PANTHER" id="PTHR48111:SF40">
    <property type="entry name" value="PHOSPHATE REGULON TRANSCRIPTIONAL REGULATORY PROTEIN PHOB"/>
    <property type="match status" value="1"/>
</dbReference>
<dbReference type="GO" id="GO:0032993">
    <property type="term" value="C:protein-DNA complex"/>
    <property type="evidence" value="ECO:0007669"/>
    <property type="project" value="TreeGrafter"/>
</dbReference>
<dbReference type="InterPro" id="IPR039420">
    <property type="entry name" value="WalR-like"/>
</dbReference>
<dbReference type="SMART" id="SM00862">
    <property type="entry name" value="Trans_reg_C"/>
    <property type="match status" value="1"/>
</dbReference>
<evidence type="ECO:0000259" key="7">
    <source>
        <dbReference type="PROSITE" id="PS51755"/>
    </source>
</evidence>
<keyword evidence="1 4" id="KW-0597">Phosphoprotein</keyword>
<dbReference type="GO" id="GO:0000976">
    <property type="term" value="F:transcription cis-regulatory region binding"/>
    <property type="evidence" value="ECO:0007669"/>
    <property type="project" value="TreeGrafter"/>
</dbReference>
<accession>A0A0A2EDS2</accession>
<dbReference type="Pfam" id="PF00486">
    <property type="entry name" value="Trans_reg_C"/>
    <property type="match status" value="1"/>
</dbReference>
<dbReference type="Gene3D" id="6.10.250.690">
    <property type="match status" value="1"/>
</dbReference>
<gene>
    <name evidence="9" type="primary">phoP</name>
    <name evidence="8" type="ORF">HQ47_01340</name>
    <name evidence="9" type="ORF">NCTC11632_02029</name>
</gene>
<dbReference type="CDD" id="cd17574">
    <property type="entry name" value="REC_OmpR"/>
    <property type="match status" value="1"/>
</dbReference>
<evidence type="ECO:0000313" key="9">
    <source>
        <dbReference type="EMBL" id="SUB89898.1"/>
    </source>
</evidence>
<dbReference type="PANTHER" id="PTHR48111">
    <property type="entry name" value="REGULATOR OF RPOS"/>
    <property type="match status" value="1"/>
</dbReference>
<dbReference type="RefSeq" id="WP_025004830.1">
    <property type="nucleotide sequence ID" value="NZ_JRFA01000004.1"/>
</dbReference>
<feature type="domain" description="Response regulatory" evidence="6">
    <location>
        <begin position="5"/>
        <end position="119"/>
    </location>
</feature>
<dbReference type="CDD" id="cd00383">
    <property type="entry name" value="trans_reg_C"/>
    <property type="match status" value="1"/>
</dbReference>
<evidence type="ECO:0000259" key="6">
    <source>
        <dbReference type="PROSITE" id="PS50110"/>
    </source>
</evidence>
<evidence type="ECO:0000256" key="5">
    <source>
        <dbReference type="PROSITE-ProRule" id="PRU01091"/>
    </source>
</evidence>
<evidence type="ECO:0000313" key="10">
    <source>
        <dbReference type="Proteomes" id="UP000030103"/>
    </source>
</evidence>
<dbReference type="Proteomes" id="UP000254156">
    <property type="component" value="Unassembled WGS sequence"/>
</dbReference>
<dbReference type="GO" id="GO:0005829">
    <property type="term" value="C:cytosol"/>
    <property type="evidence" value="ECO:0007669"/>
    <property type="project" value="TreeGrafter"/>
</dbReference>
<dbReference type="InterPro" id="IPR016032">
    <property type="entry name" value="Sig_transdc_resp-reg_C-effctor"/>
</dbReference>
<dbReference type="Pfam" id="PF00072">
    <property type="entry name" value="Response_reg"/>
    <property type="match status" value="1"/>
</dbReference>
<dbReference type="Gene3D" id="1.10.10.10">
    <property type="entry name" value="Winged helix-like DNA-binding domain superfamily/Winged helix DNA-binding domain"/>
    <property type="match status" value="1"/>
</dbReference>
<dbReference type="STRING" id="28115.HQ47_01340"/>
<evidence type="ECO:0000256" key="3">
    <source>
        <dbReference type="ARBA" id="ARBA00023125"/>
    </source>
</evidence>
<keyword evidence="3 5" id="KW-0238">DNA-binding</keyword>
<dbReference type="GO" id="GO:0000156">
    <property type="term" value="F:phosphorelay response regulator activity"/>
    <property type="evidence" value="ECO:0007669"/>
    <property type="project" value="TreeGrafter"/>
</dbReference>
<evidence type="ECO:0000256" key="4">
    <source>
        <dbReference type="PROSITE-ProRule" id="PRU00169"/>
    </source>
</evidence>
<dbReference type="InterPro" id="IPR011006">
    <property type="entry name" value="CheY-like_superfamily"/>
</dbReference>
<dbReference type="eggNOG" id="COG0745">
    <property type="taxonomic scope" value="Bacteria"/>
</dbReference>
<keyword evidence="2" id="KW-0902">Two-component regulatory system</keyword>
<feature type="domain" description="OmpR/PhoB-type" evidence="7">
    <location>
        <begin position="130"/>
        <end position="228"/>
    </location>
</feature>
<sequence length="228" mass="25895">MNTIKALLAEDEATLSMILSDTLKTRGITLQTAADGETAWQTYAVQRPDILIVDVMMPKLDGFSLVKRIRKSDKNTPIIFLTARGEMEDILHGFDIGADDYMCKPFNIRELEARIKALARRRGCYVEKPEEEIPIGSYQLNRTTQQLISANGQAQQLSYRESELLWTLASNSGQVVEAYDLLMSLWGDDDIYNRRSLHVFISHLRDYLKNDASVSIVNIRSIGYKLLC</sequence>
<dbReference type="PROSITE" id="PS51755">
    <property type="entry name" value="OMPR_PHOB"/>
    <property type="match status" value="1"/>
</dbReference>
<protein>
    <submittedName>
        <fullName evidence="8 9">Transcriptional regulator</fullName>
    </submittedName>
</protein>
<proteinExistence type="predicted"/>
<dbReference type="InterPro" id="IPR036388">
    <property type="entry name" value="WH-like_DNA-bd_sf"/>
</dbReference>
<dbReference type="GO" id="GO:0006355">
    <property type="term" value="P:regulation of DNA-templated transcription"/>
    <property type="evidence" value="ECO:0007669"/>
    <property type="project" value="InterPro"/>
</dbReference>
<dbReference type="AlphaFoldDB" id="A0A0A2EDS2"/>
<keyword evidence="10" id="KW-1185">Reference proteome</keyword>
<evidence type="ECO:0000256" key="2">
    <source>
        <dbReference type="ARBA" id="ARBA00023012"/>
    </source>
</evidence>
<feature type="modified residue" description="4-aspartylphosphate" evidence="4">
    <location>
        <position position="54"/>
    </location>
</feature>
<evidence type="ECO:0000256" key="1">
    <source>
        <dbReference type="ARBA" id="ARBA00022553"/>
    </source>
</evidence>
<evidence type="ECO:0000313" key="8">
    <source>
        <dbReference type="EMBL" id="KGN75615.1"/>
    </source>
</evidence>
<dbReference type="InterPro" id="IPR001867">
    <property type="entry name" value="OmpR/PhoB-type_DNA-bd"/>
</dbReference>
<evidence type="ECO:0000313" key="11">
    <source>
        <dbReference type="Proteomes" id="UP000254156"/>
    </source>
</evidence>
<dbReference type="EMBL" id="JRFA01000004">
    <property type="protein sequence ID" value="KGN75615.1"/>
    <property type="molecule type" value="Genomic_DNA"/>
</dbReference>
<dbReference type="SUPFAM" id="SSF46894">
    <property type="entry name" value="C-terminal effector domain of the bipartite response regulators"/>
    <property type="match status" value="1"/>
</dbReference>
<reference evidence="8 10" key="1">
    <citation type="submission" date="2014-09" db="EMBL/GenBank/DDBJ databases">
        <title>Draft Genome Sequence of Porphyromonas macacae COT-192_OH2859.</title>
        <authorList>
            <person name="Wallis C."/>
            <person name="Deusch O."/>
            <person name="O'Flynn C."/>
            <person name="Davis I."/>
            <person name="Horsfall A."/>
            <person name="Kirkwood N."/>
            <person name="Harris S."/>
            <person name="Eisen J.A."/>
            <person name="Coil D.A."/>
            <person name="Darling A.E."/>
            <person name="Jospin G."/>
            <person name="Alexiev A."/>
        </authorList>
    </citation>
    <scope>NUCLEOTIDE SEQUENCE [LARGE SCALE GENOMIC DNA]</scope>
    <source>
        <strain evidence="10">COT-192 OH2859</strain>
        <strain evidence="8">COT-192_OH2859</strain>
    </source>
</reference>
<name>A0A0A2EDS2_9PORP</name>
<dbReference type="SMART" id="SM00448">
    <property type="entry name" value="REC"/>
    <property type="match status" value="1"/>
</dbReference>
<dbReference type="Gene3D" id="3.40.50.2300">
    <property type="match status" value="1"/>
</dbReference>
<dbReference type="InterPro" id="IPR001789">
    <property type="entry name" value="Sig_transdc_resp-reg_receiver"/>
</dbReference>